<dbReference type="GO" id="GO:0071528">
    <property type="term" value="P:tRNA re-export from nucleus"/>
    <property type="evidence" value="ECO:0007669"/>
    <property type="project" value="UniProtKB-UniRule"/>
</dbReference>
<evidence type="ECO:0000313" key="14">
    <source>
        <dbReference type="EMBL" id="PSK57771.1"/>
    </source>
</evidence>
<evidence type="ECO:0000313" key="15">
    <source>
        <dbReference type="Proteomes" id="UP000243723"/>
    </source>
</evidence>
<keyword evidence="4 11" id="KW-0813">Transport</keyword>
<reference evidence="14 15" key="1">
    <citation type="submission" date="2017-05" db="EMBL/GenBank/DDBJ databases">
        <title>Draft genome sequence of Elsinoe australis.</title>
        <authorList>
            <person name="Cheng Q."/>
        </authorList>
    </citation>
    <scope>NUCLEOTIDE SEQUENCE [LARGE SCALE GENOMIC DNA]</scope>
    <source>
        <strain evidence="14 15">NL1</strain>
    </source>
</reference>
<evidence type="ECO:0000256" key="11">
    <source>
        <dbReference type="RuleBase" id="RU366037"/>
    </source>
</evidence>
<evidence type="ECO:0000256" key="9">
    <source>
        <dbReference type="ARBA" id="ARBA00023242"/>
    </source>
</evidence>
<dbReference type="GO" id="GO:0005643">
    <property type="term" value="C:nuclear pore"/>
    <property type="evidence" value="ECO:0007669"/>
    <property type="project" value="TreeGrafter"/>
</dbReference>
<sequence>MDAQVESAIEIAFNPSTDPNLKSQAYTFLEQLRSDPSGWQVCLSLFVRSPPASEVVRHVSLEVVNNAVQTHKLDQQGLHLAKENLLGYVQRQYGPSSSGVDATALQNKLTQTLTYLFTSLYGSTWTGFFDDFKALAGDASNIGSANPPGAVLYLRLLRSIHDEIADVLIPRSQDEHKRNTELKDFIRQRDASKIATSWQEILSRWREIDLDIVELCLKCVSRYVSWIDISLVVNPDMLRYLWDLAGQQVGSSESGQGRVRLAAIDTMNEIVAKKMPPNDKIELIRFLNLADVLGQLVASPGLSEYRSTSNYDTDLGETVARLTNSVLFDIIKVLETNGIDESTGAKADELLQLTVPYLLRFFSDEYDEICSTVIPSMTDLLTMFRRKVKVGAGVGAGEVQMLQPILDTIIIKMKFDETADWGAEDDQTDEAEFQELRKRLHVLQQTVAAVDEGLFMNTISRLVANTFNGVGAGDNRITWRELDLALHEMFLFGELAVKSGGLYQKGVPANEAARHLLDMMTKLVESDLAAHPHPAIQLQYLEICVRYCSFFENNTFIIPRAFENFVRFIHSDHAKVRTRSWYLFYKFVKQLRIHLGTDARTVMQSFGDLLQIRAEVPDESADDDDSSEVNDQSADAVFNAQLYLFEAIGCIASTPSISLSDQTFYARSLLEPLISDLNNHVPNAANGDERSVLQVHHVIMAIGTLAKGFCDWMPAVSSAGPPPANELSAEFHSGSEAILTALEALKSSMHVRTAARSAFSRMLGVLGSRILQQLPRWIEGLLSQTSTKDEMATFLRLLDQVVFGFKTEISSILDSLLTPLLQRVFSGLSEPTTGTDDEIQLAELKSQYLNFILVILNNDLASVIVSPTNQGTFEPLLQTLEHFCRDASDYATSRLSFGVLSRMTAVWGGPDLQIQANGNSSAPQEPSPVLPGFDNFAMTRFSPLTWALISSPSFNHKDAQARSALQEAAALQWTILRKCGMRYEAYLREQELSGMGFQGNMVEEYIGHLRDPEQRGWKKFFTGFVAQARGG</sequence>
<keyword evidence="5 11" id="KW-0963">Cytoplasm</keyword>
<evidence type="ECO:0000256" key="4">
    <source>
        <dbReference type="ARBA" id="ARBA00022448"/>
    </source>
</evidence>
<dbReference type="STRING" id="40998.A0A2P8ABE2"/>
<evidence type="ECO:0000256" key="6">
    <source>
        <dbReference type="ARBA" id="ARBA00022555"/>
    </source>
</evidence>
<keyword evidence="15" id="KW-1185">Reference proteome</keyword>
<evidence type="ECO:0000259" key="12">
    <source>
        <dbReference type="Pfam" id="PF08389"/>
    </source>
</evidence>
<proteinExistence type="inferred from homology"/>
<comment type="caution">
    <text evidence="14">The sequence shown here is derived from an EMBL/GenBank/DDBJ whole genome shotgun (WGS) entry which is preliminary data.</text>
</comment>
<organism evidence="14 15">
    <name type="scientific">Elsinoe australis</name>
    <dbReference type="NCBI Taxonomy" id="40998"/>
    <lineage>
        <taxon>Eukaryota</taxon>
        <taxon>Fungi</taxon>
        <taxon>Dikarya</taxon>
        <taxon>Ascomycota</taxon>
        <taxon>Pezizomycotina</taxon>
        <taxon>Dothideomycetes</taxon>
        <taxon>Dothideomycetidae</taxon>
        <taxon>Myriangiales</taxon>
        <taxon>Elsinoaceae</taxon>
        <taxon>Elsinoe</taxon>
    </lineage>
</organism>
<dbReference type="GO" id="GO:0008033">
    <property type="term" value="P:tRNA processing"/>
    <property type="evidence" value="ECO:0007669"/>
    <property type="project" value="UniProtKB-KW"/>
</dbReference>
<accession>A0A2P8ABE2</accession>
<dbReference type="InterPro" id="IPR045546">
    <property type="entry name" value="Exportin-T_C"/>
</dbReference>
<dbReference type="InterPro" id="IPR016024">
    <property type="entry name" value="ARM-type_fold"/>
</dbReference>
<dbReference type="Gene3D" id="1.25.10.10">
    <property type="entry name" value="Leucine-rich Repeat Variant"/>
    <property type="match status" value="1"/>
</dbReference>
<comment type="subcellular location">
    <subcellularLocation>
        <location evidence="1 11">Cytoplasm</location>
    </subcellularLocation>
    <subcellularLocation>
        <location evidence="11">Nucleus</location>
    </subcellularLocation>
    <text evidence="11">Shuttles between the nucleus and the cytoplasm.</text>
</comment>
<dbReference type="PANTHER" id="PTHR15952">
    <property type="entry name" value="EXPORTIN-T/LOS1"/>
    <property type="match status" value="1"/>
</dbReference>
<keyword evidence="8 11" id="KW-0694">RNA-binding</keyword>
<name>A0A2P8ABE2_9PEZI</name>
<comment type="function">
    <text evidence="10">tRNA nucleus export receptor which facilitates tRNA translocation across the nuclear pore complex. Involved in pre-tRNA splicing, probably by affecting the interaction of pre-tRNA with splicing endonuclease.</text>
</comment>
<keyword evidence="9 11" id="KW-0539">Nucleus</keyword>
<evidence type="ECO:0000256" key="8">
    <source>
        <dbReference type="ARBA" id="ARBA00022884"/>
    </source>
</evidence>
<dbReference type="InterPro" id="IPR011989">
    <property type="entry name" value="ARM-like"/>
</dbReference>
<evidence type="ECO:0000256" key="10">
    <source>
        <dbReference type="ARBA" id="ARBA00025147"/>
    </source>
</evidence>
<dbReference type="EMBL" id="NHZQ01000037">
    <property type="protein sequence ID" value="PSK57771.1"/>
    <property type="molecule type" value="Genomic_DNA"/>
</dbReference>
<evidence type="ECO:0000256" key="1">
    <source>
        <dbReference type="ARBA" id="ARBA00004496"/>
    </source>
</evidence>
<evidence type="ECO:0000259" key="13">
    <source>
        <dbReference type="Pfam" id="PF19282"/>
    </source>
</evidence>
<dbReference type="GO" id="GO:0016363">
    <property type="term" value="C:nuclear matrix"/>
    <property type="evidence" value="ECO:0007669"/>
    <property type="project" value="TreeGrafter"/>
</dbReference>
<dbReference type="Pfam" id="PF19282">
    <property type="entry name" value="Exportin-T"/>
    <property type="match status" value="1"/>
</dbReference>
<dbReference type="GO" id="GO:0031267">
    <property type="term" value="F:small GTPase binding"/>
    <property type="evidence" value="ECO:0007669"/>
    <property type="project" value="InterPro"/>
</dbReference>
<dbReference type="PANTHER" id="PTHR15952:SF11">
    <property type="entry name" value="EXPORTIN-T"/>
    <property type="match status" value="1"/>
</dbReference>
<gene>
    <name evidence="14" type="ORF">B9Z65_8973</name>
</gene>
<dbReference type="FunFam" id="1.25.10.10:FF:000355">
    <property type="entry name" value="Exportin-T"/>
    <property type="match status" value="1"/>
</dbReference>
<protein>
    <recommendedName>
        <fullName evidence="3 11">Exportin-T</fullName>
    </recommendedName>
    <alternativeName>
        <fullName evidence="11">Exportin(tRNA)</fullName>
    </alternativeName>
    <alternativeName>
        <fullName evidence="11">tRNA exportin</fullName>
    </alternativeName>
</protein>
<evidence type="ECO:0000256" key="2">
    <source>
        <dbReference type="ARBA" id="ARBA00009466"/>
    </source>
</evidence>
<dbReference type="OrthoDB" id="26399at2759"/>
<keyword evidence="6 11" id="KW-0820">tRNA-binding</keyword>
<dbReference type="Pfam" id="PF08389">
    <property type="entry name" value="Xpo1"/>
    <property type="match status" value="1"/>
</dbReference>
<comment type="similarity">
    <text evidence="2 11">Belongs to the exportin family.</text>
</comment>
<evidence type="ECO:0000256" key="7">
    <source>
        <dbReference type="ARBA" id="ARBA00022694"/>
    </source>
</evidence>
<feature type="domain" description="Exportin-T C-terminal" evidence="13">
    <location>
        <begin position="343"/>
        <end position="1028"/>
    </location>
</feature>
<keyword evidence="7" id="KW-0819">tRNA processing</keyword>
<dbReference type="InterPro" id="IPR040017">
    <property type="entry name" value="XPOT"/>
</dbReference>
<dbReference type="GO" id="GO:0000049">
    <property type="term" value="F:tRNA binding"/>
    <property type="evidence" value="ECO:0007669"/>
    <property type="project" value="UniProtKB-UniRule"/>
</dbReference>
<dbReference type="GO" id="GO:0005737">
    <property type="term" value="C:cytoplasm"/>
    <property type="evidence" value="ECO:0007669"/>
    <property type="project" value="UniProtKB-SubCell"/>
</dbReference>
<dbReference type="Proteomes" id="UP000243723">
    <property type="component" value="Unassembled WGS sequence"/>
</dbReference>
<evidence type="ECO:0000256" key="3">
    <source>
        <dbReference type="ARBA" id="ARBA00018928"/>
    </source>
</evidence>
<dbReference type="InterPro" id="IPR013598">
    <property type="entry name" value="Exportin-1/Importin-b-like"/>
</dbReference>
<evidence type="ECO:0000256" key="5">
    <source>
        <dbReference type="ARBA" id="ARBA00022490"/>
    </source>
</evidence>
<feature type="domain" description="Exportin-1/Importin-beta-like" evidence="12">
    <location>
        <begin position="104"/>
        <end position="245"/>
    </location>
</feature>
<dbReference type="AlphaFoldDB" id="A0A2P8ABE2"/>
<dbReference type="SUPFAM" id="SSF48371">
    <property type="entry name" value="ARM repeat"/>
    <property type="match status" value="1"/>
</dbReference>